<accession>A0A369KAU7</accession>
<dbReference type="PANTHER" id="PTHR21349:SF0">
    <property type="entry name" value="LARGE RIBOSOMAL SUBUNIT PROTEIN BL21M"/>
    <property type="match status" value="1"/>
</dbReference>
<evidence type="ECO:0000256" key="7">
    <source>
        <dbReference type="RuleBase" id="RU000562"/>
    </source>
</evidence>
<evidence type="ECO:0000256" key="5">
    <source>
        <dbReference type="ARBA" id="ARBA00023274"/>
    </source>
</evidence>
<sequence length="108" mass="12161">MDLAYAVARTGGKQYKFEPGHYVDVELLGAESGQTLELCDVLAIRENGGKLVLGSPFIPGAKVVVRVLGSVAGEKLIFFRYKRRKRCRRRLGHRQKYSRIEVLEIVRG</sequence>
<comment type="caution">
    <text evidence="8">The sequence shown here is derived from an EMBL/GenBank/DDBJ whole genome shotgun (WGS) entry which is preliminary data.</text>
</comment>
<gene>
    <name evidence="6" type="primary">rplU</name>
    <name evidence="8" type="ORF">HAT2_00111</name>
</gene>
<comment type="subunit">
    <text evidence="6">Part of the 50S ribosomal subunit. Contacts protein L20.</text>
</comment>
<dbReference type="Pfam" id="PF00829">
    <property type="entry name" value="Ribosomal_L21p"/>
    <property type="match status" value="1"/>
</dbReference>
<keyword evidence="5 6" id="KW-0687">Ribonucleoprotein</keyword>
<protein>
    <recommendedName>
        <fullName evidence="6">Large ribosomal subunit protein bL21</fullName>
    </recommendedName>
</protein>
<dbReference type="GO" id="GO:0005840">
    <property type="term" value="C:ribosome"/>
    <property type="evidence" value="ECO:0007669"/>
    <property type="project" value="UniProtKB-KW"/>
</dbReference>
<dbReference type="GO" id="GO:0005737">
    <property type="term" value="C:cytoplasm"/>
    <property type="evidence" value="ECO:0007669"/>
    <property type="project" value="UniProtKB-ARBA"/>
</dbReference>
<keyword evidence="3 6" id="KW-0694">RNA-binding</keyword>
<evidence type="ECO:0000313" key="8">
    <source>
        <dbReference type="EMBL" id="RDB31731.1"/>
    </source>
</evidence>
<evidence type="ECO:0000256" key="2">
    <source>
        <dbReference type="ARBA" id="ARBA00022730"/>
    </source>
</evidence>
<comment type="function">
    <text evidence="6 7">This protein binds to 23S rRNA in the presence of protein L20.</text>
</comment>
<evidence type="ECO:0000313" key="9">
    <source>
        <dbReference type="Proteomes" id="UP000253816"/>
    </source>
</evidence>
<proteinExistence type="inferred from homology"/>
<dbReference type="GO" id="GO:0019843">
    <property type="term" value="F:rRNA binding"/>
    <property type="evidence" value="ECO:0007669"/>
    <property type="project" value="UniProtKB-UniRule"/>
</dbReference>
<dbReference type="GO" id="GO:0006412">
    <property type="term" value="P:translation"/>
    <property type="evidence" value="ECO:0007669"/>
    <property type="project" value="UniProtKB-UniRule"/>
</dbReference>
<dbReference type="PANTHER" id="PTHR21349">
    <property type="entry name" value="50S RIBOSOMAL PROTEIN L21"/>
    <property type="match status" value="1"/>
</dbReference>
<dbReference type="InterPro" id="IPR036164">
    <property type="entry name" value="bL21-like_sf"/>
</dbReference>
<dbReference type="SUPFAM" id="SSF141091">
    <property type="entry name" value="L21p-like"/>
    <property type="match status" value="1"/>
</dbReference>
<organism evidence="8 9">
    <name type="scientific">Candidatus Similichlamydia laticola</name>
    <dbReference type="NCBI Taxonomy" id="2170265"/>
    <lineage>
        <taxon>Bacteria</taxon>
        <taxon>Pseudomonadati</taxon>
        <taxon>Chlamydiota</taxon>
        <taxon>Chlamydiia</taxon>
        <taxon>Parachlamydiales</taxon>
        <taxon>Candidatus Parilichlamydiaceae</taxon>
        <taxon>Candidatus Similichlamydia</taxon>
    </lineage>
</organism>
<dbReference type="InterPro" id="IPR028909">
    <property type="entry name" value="bL21-like"/>
</dbReference>
<dbReference type="NCBIfam" id="TIGR00061">
    <property type="entry name" value="L21"/>
    <property type="match status" value="1"/>
</dbReference>
<dbReference type="HAMAP" id="MF_01363">
    <property type="entry name" value="Ribosomal_bL21"/>
    <property type="match status" value="1"/>
</dbReference>
<evidence type="ECO:0000256" key="4">
    <source>
        <dbReference type="ARBA" id="ARBA00022980"/>
    </source>
</evidence>
<evidence type="ECO:0000256" key="1">
    <source>
        <dbReference type="ARBA" id="ARBA00008563"/>
    </source>
</evidence>
<dbReference type="GO" id="GO:1990904">
    <property type="term" value="C:ribonucleoprotein complex"/>
    <property type="evidence" value="ECO:0007669"/>
    <property type="project" value="UniProtKB-KW"/>
</dbReference>
<reference evidence="8 9" key="1">
    <citation type="submission" date="2018-07" db="EMBL/GenBank/DDBJ databases">
        <title>Comparative genomics of the Candidatus Parilichlamydiaceae reveals evidence of convergent evolution and genome reduction in the phylum Chlamydiae.</title>
        <authorList>
            <person name="Taylor-Brown A."/>
            <person name="Polkinghorne A."/>
        </authorList>
    </citation>
    <scope>NUCLEOTIDE SEQUENCE [LARGE SCALE GENOMIC DNA]</scope>
    <source>
        <strain evidence="8 9">Hat2</strain>
    </source>
</reference>
<dbReference type="EMBL" id="QQBG01000008">
    <property type="protein sequence ID" value="RDB31731.1"/>
    <property type="molecule type" value="Genomic_DNA"/>
</dbReference>
<comment type="similarity">
    <text evidence="1 6 7">Belongs to the bacterial ribosomal protein bL21 family.</text>
</comment>
<dbReference type="InterPro" id="IPR018258">
    <property type="entry name" value="Ribosomal_bL21_CS"/>
</dbReference>
<name>A0A369KAU7_9BACT</name>
<evidence type="ECO:0000256" key="3">
    <source>
        <dbReference type="ARBA" id="ARBA00022884"/>
    </source>
</evidence>
<dbReference type="Proteomes" id="UP000253816">
    <property type="component" value="Unassembled WGS sequence"/>
</dbReference>
<evidence type="ECO:0000256" key="6">
    <source>
        <dbReference type="HAMAP-Rule" id="MF_01363"/>
    </source>
</evidence>
<keyword evidence="2 6" id="KW-0699">rRNA-binding</keyword>
<keyword evidence="4 6" id="KW-0689">Ribosomal protein</keyword>
<dbReference type="PROSITE" id="PS01169">
    <property type="entry name" value="RIBOSOMAL_L21"/>
    <property type="match status" value="1"/>
</dbReference>
<dbReference type="AlphaFoldDB" id="A0A369KAU7"/>
<dbReference type="InterPro" id="IPR001787">
    <property type="entry name" value="Ribosomal_bL21"/>
</dbReference>
<keyword evidence="9" id="KW-1185">Reference proteome</keyword>
<dbReference type="GO" id="GO:0003735">
    <property type="term" value="F:structural constituent of ribosome"/>
    <property type="evidence" value="ECO:0007669"/>
    <property type="project" value="InterPro"/>
</dbReference>